<reference evidence="2" key="1">
    <citation type="submission" date="2021-09" db="EMBL/GenBank/DDBJ databases">
        <authorList>
            <consortium name="AG Swart"/>
            <person name="Singh M."/>
            <person name="Singh A."/>
            <person name="Seah K."/>
            <person name="Emmerich C."/>
        </authorList>
    </citation>
    <scope>NUCLEOTIDE SEQUENCE</scope>
    <source>
        <strain evidence="2">ATCC30299</strain>
    </source>
</reference>
<dbReference type="Proteomes" id="UP001162131">
    <property type="component" value="Unassembled WGS sequence"/>
</dbReference>
<dbReference type="EMBL" id="CAJZBQ010000053">
    <property type="protein sequence ID" value="CAG9331459.1"/>
    <property type="molecule type" value="Genomic_DNA"/>
</dbReference>
<accession>A0AAU9JW17</accession>
<gene>
    <name evidence="2" type="ORF">BSTOLATCC_MIC53529</name>
</gene>
<organism evidence="2 3">
    <name type="scientific">Blepharisma stoltei</name>
    <dbReference type="NCBI Taxonomy" id="1481888"/>
    <lineage>
        <taxon>Eukaryota</taxon>
        <taxon>Sar</taxon>
        <taxon>Alveolata</taxon>
        <taxon>Ciliophora</taxon>
        <taxon>Postciliodesmatophora</taxon>
        <taxon>Heterotrichea</taxon>
        <taxon>Heterotrichida</taxon>
        <taxon>Blepharismidae</taxon>
        <taxon>Blepharisma</taxon>
    </lineage>
</organism>
<feature type="compositionally biased region" description="Polar residues" evidence="1">
    <location>
        <begin position="39"/>
        <end position="52"/>
    </location>
</feature>
<proteinExistence type="predicted"/>
<keyword evidence="3" id="KW-1185">Reference proteome</keyword>
<dbReference type="AlphaFoldDB" id="A0AAU9JW17"/>
<feature type="region of interest" description="Disordered" evidence="1">
    <location>
        <begin position="1"/>
        <end position="101"/>
    </location>
</feature>
<protein>
    <submittedName>
        <fullName evidence="2">Uncharacterized protein</fullName>
    </submittedName>
</protein>
<feature type="compositionally biased region" description="Basic residues" evidence="1">
    <location>
        <begin position="53"/>
        <end position="62"/>
    </location>
</feature>
<comment type="caution">
    <text evidence="2">The sequence shown here is derived from an EMBL/GenBank/DDBJ whole genome shotgun (WGS) entry which is preliminary data.</text>
</comment>
<name>A0AAU9JW17_9CILI</name>
<evidence type="ECO:0000256" key="1">
    <source>
        <dbReference type="SAM" id="MobiDB-lite"/>
    </source>
</evidence>
<evidence type="ECO:0000313" key="2">
    <source>
        <dbReference type="EMBL" id="CAG9331459.1"/>
    </source>
</evidence>
<sequence length="170" mass="19485">MEDKRNASLPQSSGDSAERIPEVYPPISRKQSIFKKHPSNYSTQQEPTSPNVKNKKKSKCRRGNSIVPINESEKNDEEENLIQEPDLRRFQTERGNPNENRYTSIARSRTTSDHHGQAQRIIKVARCPQCNRLSYFENDVCCYCKHQGSDGPKVKSFLFISAFCCCLLSE</sequence>
<evidence type="ECO:0000313" key="3">
    <source>
        <dbReference type="Proteomes" id="UP001162131"/>
    </source>
</evidence>